<name>A0A1G7FPP2_9FLAO</name>
<evidence type="ECO:0000313" key="2">
    <source>
        <dbReference type="EMBL" id="SDE77615.1"/>
    </source>
</evidence>
<organism evidence="2 3">
    <name type="scientific">Riemerella columbipharyngis</name>
    <dbReference type="NCBI Taxonomy" id="1071918"/>
    <lineage>
        <taxon>Bacteria</taxon>
        <taxon>Pseudomonadati</taxon>
        <taxon>Bacteroidota</taxon>
        <taxon>Flavobacteriia</taxon>
        <taxon>Flavobacteriales</taxon>
        <taxon>Weeksellaceae</taxon>
        <taxon>Riemerella</taxon>
    </lineage>
</organism>
<proteinExistence type="predicted"/>
<feature type="region of interest" description="Disordered" evidence="1">
    <location>
        <begin position="69"/>
        <end position="97"/>
    </location>
</feature>
<dbReference type="EMBL" id="FNAS01000025">
    <property type="protein sequence ID" value="SDE77615.1"/>
    <property type="molecule type" value="Genomic_DNA"/>
</dbReference>
<keyword evidence="3" id="KW-1185">Reference proteome</keyword>
<evidence type="ECO:0000313" key="3">
    <source>
        <dbReference type="Proteomes" id="UP000198517"/>
    </source>
</evidence>
<evidence type="ECO:0000256" key="1">
    <source>
        <dbReference type="SAM" id="MobiDB-lite"/>
    </source>
</evidence>
<sequence length="97" mass="11027">MSNMKQIKAASIMVLLEQEAAKIFDNYPEIEEIYMTADKQGFTEKTKAENQAAYLKDKKVHYFIRSKPTAEIKAETNDEETGDDTGDKETSKKIKSS</sequence>
<reference evidence="2 3" key="1">
    <citation type="submission" date="2016-10" db="EMBL/GenBank/DDBJ databases">
        <authorList>
            <person name="de Groot N.N."/>
        </authorList>
    </citation>
    <scope>NUCLEOTIDE SEQUENCE [LARGE SCALE GENOMIC DNA]</scope>
    <source>
        <strain evidence="2 3">DSM 24015</strain>
    </source>
</reference>
<feature type="compositionally biased region" description="Basic and acidic residues" evidence="1">
    <location>
        <begin position="85"/>
        <end position="97"/>
    </location>
</feature>
<accession>A0A1G7FPP2</accession>
<protein>
    <submittedName>
        <fullName evidence="2">Uncharacterized protein</fullName>
    </submittedName>
</protein>
<dbReference type="AlphaFoldDB" id="A0A1G7FPP2"/>
<gene>
    <name evidence="2" type="ORF">SAMN05421544_1256</name>
</gene>
<dbReference type="STRING" id="1071918.SAMN05421544_1256"/>
<dbReference type="OrthoDB" id="9953054at2"/>
<dbReference type="Proteomes" id="UP000198517">
    <property type="component" value="Unassembled WGS sequence"/>
</dbReference>